<dbReference type="Gene3D" id="3.10.20.440">
    <property type="entry name" value="2Fe-2S iron-sulphur cluster binding domain, sarcosine oxidase, alpha subunit, N-terminal domain"/>
    <property type="match status" value="1"/>
</dbReference>
<keyword evidence="8" id="KW-1185">Reference proteome</keyword>
<name>A0A967CA36_9PROT</name>
<dbReference type="Gene3D" id="3.50.50.60">
    <property type="entry name" value="FAD/NAD(P)-binding domain"/>
    <property type="match status" value="1"/>
</dbReference>
<evidence type="ECO:0000259" key="5">
    <source>
        <dbReference type="Pfam" id="PF08669"/>
    </source>
</evidence>
<dbReference type="Gene3D" id="1.10.10.1100">
    <property type="entry name" value="BFD-like [2Fe-2S]-binding domain"/>
    <property type="match status" value="1"/>
</dbReference>
<dbReference type="PANTHER" id="PTHR43757">
    <property type="entry name" value="AMINOMETHYLTRANSFERASE"/>
    <property type="match status" value="1"/>
</dbReference>
<feature type="domain" description="FAD/NAD(P)-binding" evidence="4">
    <location>
        <begin position="170"/>
        <end position="432"/>
    </location>
</feature>
<evidence type="ECO:0000313" key="7">
    <source>
        <dbReference type="EMBL" id="NIA67408.1"/>
    </source>
</evidence>
<evidence type="ECO:0000256" key="1">
    <source>
        <dbReference type="ARBA" id="ARBA00008609"/>
    </source>
</evidence>
<dbReference type="Pfam" id="PF01571">
    <property type="entry name" value="GCV_T"/>
    <property type="match status" value="1"/>
</dbReference>
<dbReference type="PRINTS" id="PR00368">
    <property type="entry name" value="FADPNR"/>
</dbReference>
<dbReference type="InterPro" id="IPR027266">
    <property type="entry name" value="TrmE/GcvT-like"/>
</dbReference>
<dbReference type="InterPro" id="IPR028896">
    <property type="entry name" value="GcvT/YgfZ/DmdA"/>
</dbReference>
<dbReference type="SUPFAM" id="SSF51905">
    <property type="entry name" value="FAD/NAD(P)-binding domain"/>
    <property type="match status" value="1"/>
</dbReference>
<dbReference type="NCBIfam" id="TIGR01372">
    <property type="entry name" value="soxA"/>
    <property type="match status" value="1"/>
</dbReference>
<dbReference type="Gene3D" id="3.30.1360.120">
    <property type="entry name" value="Probable tRNA modification gtpase trme, domain 1"/>
    <property type="match status" value="1"/>
</dbReference>
<dbReference type="Pfam" id="PF07992">
    <property type="entry name" value="Pyr_redox_2"/>
    <property type="match status" value="1"/>
</dbReference>
<dbReference type="InterPro" id="IPR041854">
    <property type="entry name" value="BFD-like_2Fe2S-bd_dom_sf"/>
</dbReference>
<dbReference type="SUPFAM" id="SSF101790">
    <property type="entry name" value="Aminomethyltransferase beta-barrel domain"/>
    <property type="match status" value="1"/>
</dbReference>
<dbReference type="GO" id="GO:0046653">
    <property type="term" value="P:tetrahydrofolate metabolic process"/>
    <property type="evidence" value="ECO:0007669"/>
    <property type="project" value="InterPro"/>
</dbReference>
<dbReference type="Proteomes" id="UP000761264">
    <property type="component" value="Unassembled WGS sequence"/>
</dbReference>
<dbReference type="InterPro" id="IPR013977">
    <property type="entry name" value="GcvT_C"/>
</dbReference>
<dbReference type="InterPro" id="IPR006277">
    <property type="entry name" value="Sarcosine_oxidase_asu"/>
</dbReference>
<dbReference type="InterPro" id="IPR042204">
    <property type="entry name" value="2Fe-2S-bd_N"/>
</dbReference>
<protein>
    <submittedName>
        <fullName evidence="7">Sarcosine oxidase subunit alpha family protein</fullName>
    </submittedName>
</protein>
<dbReference type="InterPro" id="IPR006222">
    <property type="entry name" value="GCVT_N"/>
</dbReference>
<feature type="domain" description="GCVT N-terminal" evidence="3">
    <location>
        <begin position="615"/>
        <end position="883"/>
    </location>
</feature>
<accession>A0A967CA36</accession>
<dbReference type="InterPro" id="IPR023753">
    <property type="entry name" value="FAD/NAD-binding_dom"/>
</dbReference>
<keyword evidence="2" id="KW-0560">Oxidoreductase</keyword>
<dbReference type="AlphaFoldDB" id="A0A967CA36"/>
<dbReference type="PIRSF" id="PIRSF037980">
    <property type="entry name" value="SoxA"/>
    <property type="match status" value="1"/>
</dbReference>
<proteinExistence type="inferred from homology"/>
<dbReference type="InterPro" id="IPR041117">
    <property type="entry name" value="SoxA_A3"/>
</dbReference>
<feature type="domain" description="SoxA A3" evidence="6">
    <location>
        <begin position="516"/>
        <end position="600"/>
    </location>
</feature>
<dbReference type="PANTHER" id="PTHR43757:SF2">
    <property type="entry name" value="AMINOMETHYLTRANSFERASE, MITOCHONDRIAL"/>
    <property type="match status" value="1"/>
</dbReference>
<gene>
    <name evidence="7" type="ORF">HBA54_02260</name>
</gene>
<comment type="caution">
    <text evidence="7">The sequence shown here is derived from an EMBL/GenBank/DDBJ whole genome shotgun (WGS) entry which is preliminary data.</text>
</comment>
<evidence type="ECO:0000259" key="6">
    <source>
        <dbReference type="Pfam" id="PF17806"/>
    </source>
</evidence>
<dbReference type="EMBL" id="JAAQPH010000002">
    <property type="protein sequence ID" value="NIA67408.1"/>
    <property type="molecule type" value="Genomic_DNA"/>
</dbReference>
<evidence type="ECO:0000259" key="3">
    <source>
        <dbReference type="Pfam" id="PF01571"/>
    </source>
</evidence>
<reference evidence="7" key="1">
    <citation type="submission" date="2020-03" db="EMBL/GenBank/DDBJ databases">
        <title>Genome of Pelagibius litoralis DSM 21314T.</title>
        <authorList>
            <person name="Wang G."/>
        </authorList>
    </citation>
    <scope>NUCLEOTIDE SEQUENCE</scope>
    <source>
        <strain evidence="7">DSM 21314</strain>
    </source>
</reference>
<dbReference type="PRINTS" id="PR00411">
    <property type="entry name" value="PNDRDTASEI"/>
</dbReference>
<dbReference type="RefSeq" id="WP_167220954.1">
    <property type="nucleotide sequence ID" value="NZ_JAAQPH010000002.1"/>
</dbReference>
<dbReference type="SUPFAM" id="SSF103025">
    <property type="entry name" value="Folate-binding domain"/>
    <property type="match status" value="1"/>
</dbReference>
<dbReference type="InterPro" id="IPR029043">
    <property type="entry name" value="GcvT/YgfZ_C"/>
</dbReference>
<evidence type="ECO:0000256" key="2">
    <source>
        <dbReference type="ARBA" id="ARBA00023002"/>
    </source>
</evidence>
<dbReference type="GO" id="GO:0008115">
    <property type="term" value="F:sarcosine oxidase activity"/>
    <property type="evidence" value="ECO:0007669"/>
    <property type="project" value="InterPro"/>
</dbReference>
<evidence type="ECO:0000313" key="8">
    <source>
        <dbReference type="Proteomes" id="UP000761264"/>
    </source>
</evidence>
<dbReference type="Pfam" id="PF17806">
    <property type="entry name" value="SO_alpha_A3"/>
    <property type="match status" value="1"/>
</dbReference>
<comment type="similarity">
    <text evidence="1">Belongs to the GcvT family.</text>
</comment>
<evidence type="ECO:0000259" key="4">
    <source>
        <dbReference type="Pfam" id="PF07992"/>
    </source>
</evidence>
<organism evidence="7 8">
    <name type="scientific">Pelagibius litoralis</name>
    <dbReference type="NCBI Taxonomy" id="374515"/>
    <lineage>
        <taxon>Bacteria</taxon>
        <taxon>Pseudomonadati</taxon>
        <taxon>Pseudomonadota</taxon>
        <taxon>Alphaproteobacteria</taxon>
        <taxon>Rhodospirillales</taxon>
        <taxon>Rhodovibrionaceae</taxon>
        <taxon>Pelagibius</taxon>
    </lineage>
</organism>
<dbReference type="InterPro" id="IPR036188">
    <property type="entry name" value="FAD/NAD-bd_sf"/>
</dbReference>
<feature type="domain" description="Aminomethyltransferase C-terminal" evidence="5">
    <location>
        <begin position="905"/>
        <end position="989"/>
    </location>
</feature>
<dbReference type="Pfam" id="PF13510">
    <property type="entry name" value="Fer2_4"/>
    <property type="match status" value="1"/>
</dbReference>
<sequence>MSGFRLPSCGLIDRSRPLHFTFDGKRYQGFAGDSLASALLANGVDILGRSFKYHRPRGLFSAGVEEPNAMVTLRSSARTEPNCKAPMVELFEGLEAKSQNRWPSLGLDIMALNGLAGPLLSAGFYYKTFMGPTRKAWMFYEHFIRKAAGMGAGTQLRDPDRYEETNAFCDVLIAGAGPTGLMAALAAAQSGARIVLVDDQAEMGGSLRGTSLTVGEAAGDIWCRSALAVLSALPNVTLLPRTTVYGYYDDNTFGAVERVSDHLPVPPEATPRQRHWTIRAKQLVIAAGAIERPLIFAGNDTPGVMLADAIRIYVERYGVSPGQRIALFANNDGAYRTVAALAKAGVTVVAVVDPRPEIGAEARSVVEGCGAELLTGHVVTRARGGRRLAAIEVTPYDPANGVQDRLHRSIPVDCLAVSGGWTPTIHLASQASGPARWDEALAAFLPGEPTQPWQAAGACSGELSTAACLTAGIQAGAEAARACGFAPSPISVPAVGPEITCDAILPLWDARPAGGKGKAFVDLQHDVTASDVSLAHREGFRSVEHLKRYTTLGMATDQGKTSNMAGLALMAQERGLSIPEVGTTRFRPPYTPIALGALAGQARGAHFRPLRRTPMHDWHVAEGADMMEVGLWQRPRVYRRDGETVEQAYIREARQVRQSVGIVDVSTLGKIDVQGPDAAEFLNRVYSNGFLKLPEGKARYGLMLREDGFLWDDGTTWRLGEHRFLMTTTTANAAPVLAQLEFLLAAVWPEMKVAVTSVSDQWAAMAVSGPKARDLLAAVLDDIGMSNEAFPFMGVREGHLDGVPVLVARLSFSGELAYEVYAGAHSGEAVWRRIMAAGEAFDVVAYGLEALGTLRIEKGHVAGPELDGRTTAEDLGLGGMTSRRKDYIGSAMMDREGLVDDNRMKLVGLISRDGQPVRSGSHLIVPNGESPPRSLGHVTSSTYSPALEKYIALGLLEDGRNRIGEALVATYPLKGHNVDVEVVSSHFFDPEGSRMHV</sequence>
<dbReference type="Pfam" id="PF08669">
    <property type="entry name" value="GCV_T_C"/>
    <property type="match status" value="1"/>
</dbReference>